<gene>
    <name evidence="1" type="ORF">AVEN_32206_1</name>
</gene>
<reference evidence="1 2" key="1">
    <citation type="journal article" date="2019" name="Sci. Rep.">
        <title>Orb-weaving spider Araneus ventricosus genome elucidates the spidroin gene catalogue.</title>
        <authorList>
            <person name="Kono N."/>
            <person name="Nakamura H."/>
            <person name="Ohtoshi R."/>
            <person name="Moran D.A.P."/>
            <person name="Shinohara A."/>
            <person name="Yoshida Y."/>
            <person name="Fujiwara M."/>
            <person name="Mori M."/>
            <person name="Tomita M."/>
            <person name="Arakawa K."/>
        </authorList>
    </citation>
    <scope>NUCLEOTIDE SEQUENCE [LARGE SCALE GENOMIC DNA]</scope>
</reference>
<protein>
    <submittedName>
        <fullName evidence="1">Uncharacterized protein</fullName>
    </submittedName>
</protein>
<keyword evidence="2" id="KW-1185">Reference proteome</keyword>
<evidence type="ECO:0000313" key="1">
    <source>
        <dbReference type="EMBL" id="GBM04944.1"/>
    </source>
</evidence>
<evidence type="ECO:0000313" key="2">
    <source>
        <dbReference type="Proteomes" id="UP000499080"/>
    </source>
</evidence>
<proteinExistence type="predicted"/>
<sequence>MILTFVRWRGRYLYWYPFLKFPYDRQTIFFIWTSDLNSTRKYFPMENRTEESHGKNWTENSLWKIGRKNSTEAPRVYGVSNTIGCRPRDSATKPPLPLEIW</sequence>
<comment type="caution">
    <text evidence="1">The sequence shown here is derived from an EMBL/GenBank/DDBJ whole genome shotgun (WGS) entry which is preliminary data.</text>
</comment>
<dbReference type="Proteomes" id="UP000499080">
    <property type="component" value="Unassembled WGS sequence"/>
</dbReference>
<accession>A0A4Y2CLZ7</accession>
<dbReference type="AlphaFoldDB" id="A0A4Y2CLZ7"/>
<dbReference type="EMBL" id="BGPR01239594">
    <property type="protein sequence ID" value="GBM04944.1"/>
    <property type="molecule type" value="Genomic_DNA"/>
</dbReference>
<name>A0A4Y2CLZ7_ARAVE</name>
<organism evidence="1 2">
    <name type="scientific">Araneus ventricosus</name>
    <name type="common">Orbweaver spider</name>
    <name type="synonym">Epeira ventricosa</name>
    <dbReference type="NCBI Taxonomy" id="182803"/>
    <lineage>
        <taxon>Eukaryota</taxon>
        <taxon>Metazoa</taxon>
        <taxon>Ecdysozoa</taxon>
        <taxon>Arthropoda</taxon>
        <taxon>Chelicerata</taxon>
        <taxon>Arachnida</taxon>
        <taxon>Araneae</taxon>
        <taxon>Araneomorphae</taxon>
        <taxon>Entelegynae</taxon>
        <taxon>Araneoidea</taxon>
        <taxon>Araneidae</taxon>
        <taxon>Araneus</taxon>
    </lineage>
</organism>